<dbReference type="Gene3D" id="3.30.1240.10">
    <property type="match status" value="1"/>
</dbReference>
<dbReference type="Pfam" id="PF08282">
    <property type="entry name" value="Hydrolase_3"/>
    <property type="match status" value="1"/>
</dbReference>
<dbReference type="SUPFAM" id="SSF56784">
    <property type="entry name" value="HAD-like"/>
    <property type="match status" value="1"/>
</dbReference>
<evidence type="ECO:0000313" key="1">
    <source>
        <dbReference type="EMBL" id="MDT7839655.1"/>
    </source>
</evidence>
<dbReference type="GO" id="GO:0016787">
    <property type="term" value="F:hydrolase activity"/>
    <property type="evidence" value="ECO:0007669"/>
    <property type="project" value="UniProtKB-KW"/>
</dbReference>
<dbReference type="EMBL" id="JAVTLL010000002">
    <property type="protein sequence ID" value="MDT7839655.1"/>
    <property type="molecule type" value="Genomic_DNA"/>
</dbReference>
<dbReference type="InterPro" id="IPR036412">
    <property type="entry name" value="HAD-like_sf"/>
</dbReference>
<comment type="caution">
    <text evidence="1">The sequence shown here is derived from an EMBL/GenBank/DDBJ whole genome shotgun (WGS) entry which is preliminary data.</text>
</comment>
<dbReference type="PANTHER" id="PTHR10000:SF8">
    <property type="entry name" value="HAD SUPERFAMILY HYDROLASE-LIKE, TYPE 3"/>
    <property type="match status" value="1"/>
</dbReference>
<evidence type="ECO:0000313" key="2">
    <source>
        <dbReference type="Proteomes" id="UP001257948"/>
    </source>
</evidence>
<gene>
    <name evidence="1" type="ORF">RQC66_02800</name>
</gene>
<accession>A0ABU3LK78</accession>
<sequence length="250" mass="26644">MRGTCSVVAGARPPRAVPTLLADIGPHFVIAGNGAAVSAPDGTTLRTRPIPPADTAELVARVRRAVPGVSFAFEYDHDFGHEPAYPSWSYAEDSVDLIGSAEEFLFRPPIRPVLKVLAHHRTLPLDVFHDQARHAAGDHAETTHSTGLSLVEFSALGVTKASALTAWSDELGIRRDEIADFGDMPNDLPMLRAVGMPYAMANAHPAVLAATRLRAASNDADGVARRLEEFVAAAHGPATPSGRRRTPRVA</sequence>
<keyword evidence="2" id="KW-1185">Reference proteome</keyword>
<dbReference type="Gene3D" id="3.40.50.1000">
    <property type="entry name" value="HAD superfamily/HAD-like"/>
    <property type="match status" value="1"/>
</dbReference>
<organism evidence="1 2">
    <name type="scientific">Streptomyces justiciae</name>
    <dbReference type="NCBI Taxonomy" id="2780140"/>
    <lineage>
        <taxon>Bacteria</taxon>
        <taxon>Bacillati</taxon>
        <taxon>Actinomycetota</taxon>
        <taxon>Actinomycetes</taxon>
        <taxon>Kitasatosporales</taxon>
        <taxon>Streptomycetaceae</taxon>
        <taxon>Streptomyces</taxon>
    </lineage>
</organism>
<name>A0ABU3LK78_9ACTN</name>
<proteinExistence type="predicted"/>
<dbReference type="InterPro" id="IPR023214">
    <property type="entry name" value="HAD_sf"/>
</dbReference>
<reference evidence="2" key="1">
    <citation type="submission" date="2023-07" db="EMBL/GenBank/DDBJ databases">
        <title>Draft genome sequence of the endophytic actinobacterium Streptomyces justiciae WPN32, a potential antibiotic producer.</title>
        <authorList>
            <person name="Yasawong M."/>
            <person name="Pana W."/>
            <person name="Ganta P."/>
            <person name="Santapan N."/>
            <person name="Songngamsuk T."/>
            <person name="Phatcharaharikarn M."/>
            <person name="Kerdtoob S."/>
            <person name="Nantapong N."/>
        </authorList>
    </citation>
    <scope>NUCLEOTIDE SEQUENCE [LARGE SCALE GENOMIC DNA]</scope>
    <source>
        <strain evidence="2">WPN32</strain>
    </source>
</reference>
<dbReference type="RefSeq" id="WP_314197595.1">
    <property type="nucleotide sequence ID" value="NZ_JAVTLL010000002.1"/>
</dbReference>
<dbReference type="PANTHER" id="PTHR10000">
    <property type="entry name" value="PHOSPHOSERINE PHOSPHATASE"/>
    <property type="match status" value="1"/>
</dbReference>
<keyword evidence="1" id="KW-0378">Hydrolase</keyword>
<dbReference type="Proteomes" id="UP001257948">
    <property type="component" value="Unassembled WGS sequence"/>
</dbReference>
<protein>
    <submittedName>
        <fullName evidence="1">HAD hydrolase family protein</fullName>
    </submittedName>
</protein>